<reference evidence="1 2" key="1">
    <citation type="submission" date="2024-10" db="EMBL/GenBank/DDBJ databases">
        <title>The Natural Products Discovery Center: Release of the First 8490 Sequenced Strains for Exploring Actinobacteria Biosynthetic Diversity.</title>
        <authorList>
            <person name="Kalkreuter E."/>
            <person name="Kautsar S.A."/>
            <person name="Yang D."/>
            <person name="Bader C.D."/>
            <person name="Teijaro C.N."/>
            <person name="Fluegel L."/>
            <person name="Davis C.M."/>
            <person name="Simpson J.R."/>
            <person name="Lauterbach L."/>
            <person name="Steele A.D."/>
            <person name="Gui C."/>
            <person name="Meng S."/>
            <person name="Li G."/>
            <person name="Viehrig K."/>
            <person name="Ye F."/>
            <person name="Su P."/>
            <person name="Kiefer A.F."/>
            <person name="Nichols A."/>
            <person name="Cepeda A.J."/>
            <person name="Yan W."/>
            <person name="Fan B."/>
            <person name="Jiang Y."/>
            <person name="Adhikari A."/>
            <person name="Zheng C.-J."/>
            <person name="Schuster L."/>
            <person name="Cowan T.M."/>
            <person name="Smanski M.J."/>
            <person name="Chevrette M.G."/>
            <person name="De Carvalho L.P.S."/>
            <person name="Shen B."/>
        </authorList>
    </citation>
    <scope>NUCLEOTIDE SEQUENCE [LARGE SCALE GENOMIC DNA]</scope>
    <source>
        <strain evidence="1 2">NPDC020568</strain>
    </source>
</reference>
<proteinExistence type="predicted"/>
<dbReference type="Proteomes" id="UP001611263">
    <property type="component" value="Unassembled WGS sequence"/>
</dbReference>
<gene>
    <name evidence="1" type="ORF">ACH4WX_11425</name>
</gene>
<organism evidence="1 2">
    <name type="scientific">Nocardia carnea</name>
    <dbReference type="NCBI Taxonomy" id="37328"/>
    <lineage>
        <taxon>Bacteria</taxon>
        <taxon>Bacillati</taxon>
        <taxon>Actinomycetota</taxon>
        <taxon>Actinomycetes</taxon>
        <taxon>Mycobacteriales</taxon>
        <taxon>Nocardiaceae</taxon>
        <taxon>Nocardia</taxon>
    </lineage>
</organism>
<dbReference type="EMBL" id="JBIRUQ010000002">
    <property type="protein sequence ID" value="MFI1461317.1"/>
    <property type="molecule type" value="Genomic_DNA"/>
</dbReference>
<accession>A0ABW7TM66</accession>
<comment type="caution">
    <text evidence="1">The sequence shown here is derived from an EMBL/GenBank/DDBJ whole genome shotgun (WGS) entry which is preliminary data.</text>
</comment>
<protein>
    <submittedName>
        <fullName evidence="1">Uncharacterized protein</fullName>
    </submittedName>
</protein>
<evidence type="ECO:0000313" key="1">
    <source>
        <dbReference type="EMBL" id="MFI1461317.1"/>
    </source>
</evidence>
<dbReference type="RefSeq" id="WP_033244872.1">
    <property type="nucleotide sequence ID" value="NZ_JBIRUQ010000002.1"/>
</dbReference>
<sequence>MTNLDPAKMRALAGELRVHATNMNGVAPIAKASRDAARAGMTNSDLAVKIEESLKAMDRVVQYHAEPADLVRR</sequence>
<dbReference type="GeneID" id="93504337"/>
<name>A0ABW7TM66_9NOCA</name>
<keyword evidence="2" id="KW-1185">Reference proteome</keyword>
<evidence type="ECO:0000313" key="2">
    <source>
        <dbReference type="Proteomes" id="UP001611263"/>
    </source>
</evidence>